<dbReference type="OrthoDB" id="407504at2759"/>
<proteinExistence type="predicted"/>
<keyword evidence="2" id="KW-1185">Reference proteome</keyword>
<gene>
    <name evidence="1" type="ORF">AK812_SmicGene42732</name>
</gene>
<sequence length="126" mass="14508">MNVRLALAYEDFVTWARAKKVEHSQPEFKARNLRDATTGYAEFWLGEFFNRMEKYPRYMCLEEREGQVLSGIRKTVRDGTATSINIIISINHNNNSNNIVIIVIIIGVRLDVAALDKIQAFVEPFD</sequence>
<reference evidence="1 2" key="1">
    <citation type="submission" date="2016-02" db="EMBL/GenBank/DDBJ databases">
        <title>Genome analysis of coral dinoflagellate symbionts highlights evolutionary adaptations to a symbiotic lifestyle.</title>
        <authorList>
            <person name="Aranda M."/>
            <person name="Li Y."/>
            <person name="Liew Y.J."/>
            <person name="Baumgarten S."/>
            <person name="Simakov O."/>
            <person name="Wilson M."/>
            <person name="Piel J."/>
            <person name="Ashoor H."/>
            <person name="Bougouffa S."/>
            <person name="Bajic V.B."/>
            <person name="Ryu T."/>
            <person name="Ravasi T."/>
            <person name="Bayer T."/>
            <person name="Micklem G."/>
            <person name="Kim H."/>
            <person name="Bhak J."/>
            <person name="Lajeunesse T.C."/>
            <person name="Voolstra C.R."/>
        </authorList>
    </citation>
    <scope>NUCLEOTIDE SEQUENCE [LARGE SCALE GENOMIC DNA]</scope>
    <source>
        <strain evidence="1 2">CCMP2467</strain>
    </source>
</reference>
<dbReference type="AlphaFoldDB" id="A0A1Q9C2S9"/>
<name>A0A1Q9C2S9_SYMMI</name>
<evidence type="ECO:0000313" key="1">
    <source>
        <dbReference type="EMBL" id="OLP77229.1"/>
    </source>
</evidence>
<dbReference type="Proteomes" id="UP000186817">
    <property type="component" value="Unassembled WGS sequence"/>
</dbReference>
<evidence type="ECO:0000313" key="2">
    <source>
        <dbReference type="Proteomes" id="UP000186817"/>
    </source>
</evidence>
<dbReference type="EMBL" id="LSRX01001813">
    <property type="protein sequence ID" value="OLP77229.1"/>
    <property type="molecule type" value="Genomic_DNA"/>
</dbReference>
<protein>
    <submittedName>
        <fullName evidence="1">Uncharacterized protein</fullName>
    </submittedName>
</protein>
<accession>A0A1Q9C2S9</accession>
<comment type="caution">
    <text evidence="1">The sequence shown here is derived from an EMBL/GenBank/DDBJ whole genome shotgun (WGS) entry which is preliminary data.</text>
</comment>
<organism evidence="1 2">
    <name type="scientific">Symbiodinium microadriaticum</name>
    <name type="common">Dinoflagellate</name>
    <name type="synonym">Zooxanthella microadriatica</name>
    <dbReference type="NCBI Taxonomy" id="2951"/>
    <lineage>
        <taxon>Eukaryota</taxon>
        <taxon>Sar</taxon>
        <taxon>Alveolata</taxon>
        <taxon>Dinophyceae</taxon>
        <taxon>Suessiales</taxon>
        <taxon>Symbiodiniaceae</taxon>
        <taxon>Symbiodinium</taxon>
    </lineage>
</organism>